<organism evidence="1 2">
    <name type="scientific">Caldibacillus thermoamylovorans</name>
    <dbReference type="NCBI Taxonomy" id="35841"/>
    <lineage>
        <taxon>Bacteria</taxon>
        <taxon>Bacillati</taxon>
        <taxon>Bacillota</taxon>
        <taxon>Bacilli</taxon>
        <taxon>Bacillales</taxon>
        <taxon>Bacillaceae</taxon>
        <taxon>Caldibacillus</taxon>
    </lineage>
</organism>
<protein>
    <submittedName>
        <fullName evidence="1">Uncharacterized protein</fullName>
    </submittedName>
</protein>
<evidence type="ECO:0000313" key="2">
    <source>
        <dbReference type="Proteomes" id="UP000032076"/>
    </source>
</evidence>
<comment type="caution">
    <text evidence="1">The sequence shown here is derived from an EMBL/GenBank/DDBJ whole genome shotgun (WGS) entry which is preliminary data.</text>
</comment>
<dbReference type="AlphaFoldDB" id="A0ABD4AC11"/>
<dbReference type="EMBL" id="JXLU01000018">
    <property type="protein sequence ID" value="KIO73935.1"/>
    <property type="molecule type" value="Genomic_DNA"/>
</dbReference>
<dbReference type="Proteomes" id="UP000032076">
    <property type="component" value="Unassembled WGS sequence"/>
</dbReference>
<proteinExistence type="predicted"/>
<evidence type="ECO:0000313" key="1">
    <source>
        <dbReference type="EMBL" id="KIO73935.1"/>
    </source>
</evidence>
<sequence length="57" mass="6541">MTTRSGLVAKKWSFPSKNSDDIGFQSSHTFFCSKNFNQIAGEIDLLIEWNSIDLKRM</sequence>
<accession>A0ABD4AC11</accession>
<reference evidence="1 2" key="1">
    <citation type="submission" date="2015-01" db="EMBL/GenBank/DDBJ databases">
        <title>Draft Genome Sequences of Four Bacillus thermoamylovorans Strains, Isolated From Food Products.</title>
        <authorList>
            <person name="Krawcyk A.O."/>
            <person name="Berendsen E.M."/>
            <person name="Eijlander R.T."/>
            <person name="de Jong A."/>
            <person name="Wells-Bennik M."/>
            <person name="Kuipers O.P."/>
        </authorList>
    </citation>
    <scope>NUCLEOTIDE SEQUENCE [LARGE SCALE GENOMIC DNA]</scope>
    <source>
        <strain evidence="1 2">B4167</strain>
    </source>
</reference>
<name>A0ABD4AC11_9BACI</name>
<gene>
    <name evidence="1" type="ORF">B4167_1659</name>
</gene>